<evidence type="ECO:0000256" key="12">
    <source>
        <dbReference type="ARBA" id="ARBA00038905"/>
    </source>
</evidence>
<keyword evidence="20" id="KW-1185">Reference proteome</keyword>
<keyword evidence="4" id="KW-0235">DNA replication</keyword>
<evidence type="ECO:0000256" key="17">
    <source>
        <dbReference type="RuleBase" id="RU003476"/>
    </source>
</evidence>
<evidence type="ECO:0000256" key="5">
    <source>
        <dbReference type="ARBA" id="ARBA00022723"/>
    </source>
</evidence>
<dbReference type="Proteomes" id="UP000193136">
    <property type="component" value="Unassembled WGS sequence"/>
</dbReference>
<sequence>MTKTETKPATATRTATMPPLLVTAAIIEEDGLILVTQRPEGSRHAGKWEFPGGKMEPGESPRQALERELREELNLEISAEDIVETLYHRYPWGAVLILAYRCRIRGGALRHLQVADHRWLPAEQLPEYDFLEADRPLVEKLQRDRPVSNSPPPPAE</sequence>
<dbReference type="GO" id="GO:0008413">
    <property type="term" value="F:8-oxo-7,8-dihydroguanosine triphosphate pyrophosphatase activity"/>
    <property type="evidence" value="ECO:0007669"/>
    <property type="project" value="TreeGrafter"/>
</dbReference>
<evidence type="ECO:0000256" key="10">
    <source>
        <dbReference type="ARBA" id="ARBA00035861"/>
    </source>
</evidence>
<comment type="caution">
    <text evidence="19">The sequence shown here is derived from an EMBL/GenBank/DDBJ whole genome shotgun (WGS) entry which is preliminary data.</text>
</comment>
<evidence type="ECO:0000256" key="1">
    <source>
        <dbReference type="ARBA" id="ARBA00001946"/>
    </source>
</evidence>
<dbReference type="EMBL" id="NAAD01000027">
    <property type="protein sequence ID" value="ORJ55818.1"/>
    <property type="molecule type" value="Genomic_DNA"/>
</dbReference>
<name>A0A1X0XSI3_9BACT</name>
<evidence type="ECO:0000256" key="15">
    <source>
        <dbReference type="ARBA" id="ARBA00041979"/>
    </source>
</evidence>
<evidence type="ECO:0000256" key="9">
    <source>
        <dbReference type="ARBA" id="ARBA00023204"/>
    </source>
</evidence>
<keyword evidence="5" id="KW-0479">Metal-binding</keyword>
<dbReference type="InterPro" id="IPR000086">
    <property type="entry name" value="NUDIX_hydrolase_dom"/>
</dbReference>
<dbReference type="GO" id="GO:0006281">
    <property type="term" value="P:DNA repair"/>
    <property type="evidence" value="ECO:0007669"/>
    <property type="project" value="UniProtKB-KW"/>
</dbReference>
<dbReference type="GO" id="GO:0006260">
    <property type="term" value="P:DNA replication"/>
    <property type="evidence" value="ECO:0007669"/>
    <property type="project" value="UniProtKB-KW"/>
</dbReference>
<dbReference type="InterPro" id="IPR020084">
    <property type="entry name" value="NUDIX_hydrolase_CS"/>
</dbReference>
<organism evidence="19 20">
    <name type="scientific">Geothermobacter hydrogeniphilus</name>
    <dbReference type="NCBI Taxonomy" id="1969733"/>
    <lineage>
        <taxon>Bacteria</taxon>
        <taxon>Pseudomonadati</taxon>
        <taxon>Thermodesulfobacteriota</taxon>
        <taxon>Desulfuromonadia</taxon>
        <taxon>Desulfuromonadales</taxon>
        <taxon>Geothermobacteraceae</taxon>
        <taxon>Geothermobacter</taxon>
    </lineage>
</organism>
<dbReference type="InterPro" id="IPR047127">
    <property type="entry name" value="MutT-like"/>
</dbReference>
<evidence type="ECO:0000313" key="20">
    <source>
        <dbReference type="Proteomes" id="UP000193136"/>
    </source>
</evidence>
<feature type="domain" description="Nudix hydrolase" evidence="18">
    <location>
        <begin position="17"/>
        <end position="143"/>
    </location>
</feature>
<evidence type="ECO:0000256" key="4">
    <source>
        <dbReference type="ARBA" id="ARBA00022705"/>
    </source>
</evidence>
<dbReference type="STRING" id="1969733.B5V00_15125"/>
<dbReference type="Gene3D" id="3.90.79.10">
    <property type="entry name" value="Nucleoside Triphosphate Pyrophosphohydrolase"/>
    <property type="match status" value="1"/>
</dbReference>
<evidence type="ECO:0000256" key="13">
    <source>
        <dbReference type="ARBA" id="ARBA00040794"/>
    </source>
</evidence>
<dbReference type="EC" id="3.6.1.55" evidence="12"/>
<dbReference type="PROSITE" id="PS00893">
    <property type="entry name" value="NUDIX_BOX"/>
    <property type="match status" value="1"/>
</dbReference>
<proteinExistence type="inferred from homology"/>
<evidence type="ECO:0000256" key="6">
    <source>
        <dbReference type="ARBA" id="ARBA00022763"/>
    </source>
</evidence>
<keyword evidence="8" id="KW-0460">Magnesium</keyword>
<keyword evidence="7 17" id="KW-0378">Hydrolase</keyword>
<comment type="catalytic activity">
    <reaction evidence="10">
        <text>8-oxo-dGTP + H2O = 8-oxo-dGMP + diphosphate + H(+)</text>
        <dbReference type="Rhea" id="RHEA:31575"/>
        <dbReference type="ChEBI" id="CHEBI:15377"/>
        <dbReference type="ChEBI" id="CHEBI:15378"/>
        <dbReference type="ChEBI" id="CHEBI:33019"/>
        <dbReference type="ChEBI" id="CHEBI:63224"/>
        <dbReference type="ChEBI" id="CHEBI:77896"/>
        <dbReference type="EC" id="3.6.1.55"/>
    </reaction>
</comment>
<dbReference type="PANTHER" id="PTHR47707">
    <property type="entry name" value="8-OXO-DGTP DIPHOSPHATASE"/>
    <property type="match status" value="1"/>
</dbReference>
<reference evidence="19 20" key="1">
    <citation type="submission" date="2017-03" db="EMBL/GenBank/DDBJ databases">
        <title>Genome sequence of Geothermobacter sp. EPR-M, Deep-Sea Iron Reducer.</title>
        <authorList>
            <person name="Tully B."/>
            <person name="Savalia P."/>
            <person name="Abuyen K."/>
            <person name="Baughan C."/>
            <person name="Romero E."/>
            <person name="Ronkowski C."/>
            <person name="Torres B."/>
            <person name="Tremblay J."/>
            <person name="Trujillo A."/>
            <person name="Tyler M."/>
            <person name="Perez-Rodriguez I."/>
            <person name="Amend J."/>
        </authorList>
    </citation>
    <scope>NUCLEOTIDE SEQUENCE [LARGE SCALE GENOMIC DNA]</scope>
    <source>
        <strain evidence="19 20">EPR-M</strain>
    </source>
</reference>
<evidence type="ECO:0000259" key="18">
    <source>
        <dbReference type="PROSITE" id="PS51462"/>
    </source>
</evidence>
<evidence type="ECO:0000256" key="11">
    <source>
        <dbReference type="ARBA" id="ARBA00036904"/>
    </source>
</evidence>
<evidence type="ECO:0000256" key="14">
    <source>
        <dbReference type="ARBA" id="ARBA00041592"/>
    </source>
</evidence>
<dbReference type="GO" id="GO:0044715">
    <property type="term" value="F:8-oxo-dGDP phosphatase activity"/>
    <property type="evidence" value="ECO:0007669"/>
    <property type="project" value="TreeGrafter"/>
</dbReference>
<dbReference type="SUPFAM" id="SSF55811">
    <property type="entry name" value="Nudix"/>
    <property type="match status" value="1"/>
</dbReference>
<evidence type="ECO:0000256" key="16">
    <source>
        <dbReference type="ARBA" id="ARBA00042798"/>
    </source>
</evidence>
<comment type="catalytic activity">
    <reaction evidence="11">
        <text>8-oxo-GTP + H2O = 8-oxo-GMP + diphosphate + H(+)</text>
        <dbReference type="Rhea" id="RHEA:67616"/>
        <dbReference type="ChEBI" id="CHEBI:15377"/>
        <dbReference type="ChEBI" id="CHEBI:15378"/>
        <dbReference type="ChEBI" id="CHEBI:33019"/>
        <dbReference type="ChEBI" id="CHEBI:143553"/>
        <dbReference type="ChEBI" id="CHEBI:145694"/>
    </reaction>
</comment>
<dbReference type="InterPro" id="IPR015797">
    <property type="entry name" value="NUDIX_hydrolase-like_dom_sf"/>
</dbReference>
<dbReference type="Pfam" id="PF00293">
    <property type="entry name" value="NUDIX"/>
    <property type="match status" value="1"/>
</dbReference>
<dbReference type="GO" id="GO:0046872">
    <property type="term" value="F:metal ion binding"/>
    <property type="evidence" value="ECO:0007669"/>
    <property type="project" value="UniProtKB-KW"/>
</dbReference>
<accession>A0A1X0XSI3</accession>
<dbReference type="PANTHER" id="PTHR47707:SF1">
    <property type="entry name" value="NUDIX HYDROLASE FAMILY PROTEIN"/>
    <property type="match status" value="1"/>
</dbReference>
<evidence type="ECO:0000256" key="8">
    <source>
        <dbReference type="ARBA" id="ARBA00022842"/>
    </source>
</evidence>
<dbReference type="PRINTS" id="PR00502">
    <property type="entry name" value="NUDIXFAMILY"/>
</dbReference>
<dbReference type="PROSITE" id="PS51462">
    <property type="entry name" value="NUDIX"/>
    <property type="match status" value="1"/>
</dbReference>
<keyword evidence="3" id="KW-0515">Mutator protein</keyword>
<evidence type="ECO:0000256" key="7">
    <source>
        <dbReference type="ARBA" id="ARBA00022801"/>
    </source>
</evidence>
<comment type="similarity">
    <text evidence="2 17">Belongs to the Nudix hydrolase family.</text>
</comment>
<dbReference type="InterPro" id="IPR020476">
    <property type="entry name" value="Nudix_hydrolase"/>
</dbReference>
<comment type="cofactor">
    <cofactor evidence="1">
        <name>Mg(2+)</name>
        <dbReference type="ChEBI" id="CHEBI:18420"/>
    </cofactor>
</comment>
<gene>
    <name evidence="19" type="ORF">B5V00_15125</name>
</gene>
<protein>
    <recommendedName>
        <fullName evidence="13">8-oxo-dGTP diphosphatase</fullName>
        <ecNumber evidence="12">3.6.1.55</ecNumber>
    </recommendedName>
    <alternativeName>
        <fullName evidence="16">7,8-dihydro-8-oxoguanine-triphosphatase</fullName>
    </alternativeName>
    <alternativeName>
        <fullName evidence="15">Mutator protein MutT</fullName>
    </alternativeName>
    <alternativeName>
        <fullName evidence="14">dGTP pyrophosphohydrolase</fullName>
    </alternativeName>
</protein>
<evidence type="ECO:0000256" key="3">
    <source>
        <dbReference type="ARBA" id="ARBA00022457"/>
    </source>
</evidence>
<keyword evidence="9" id="KW-0234">DNA repair</keyword>
<evidence type="ECO:0000313" key="19">
    <source>
        <dbReference type="EMBL" id="ORJ55818.1"/>
    </source>
</evidence>
<dbReference type="GO" id="GO:0044716">
    <property type="term" value="F:8-oxo-GDP phosphatase activity"/>
    <property type="evidence" value="ECO:0007669"/>
    <property type="project" value="TreeGrafter"/>
</dbReference>
<evidence type="ECO:0000256" key="2">
    <source>
        <dbReference type="ARBA" id="ARBA00005582"/>
    </source>
</evidence>
<dbReference type="AlphaFoldDB" id="A0A1X0XSI3"/>
<keyword evidence="6" id="KW-0227">DNA damage</keyword>
<dbReference type="GO" id="GO:0035539">
    <property type="term" value="F:8-oxo-7,8-dihydrodeoxyguanosine triphosphate pyrophosphatase activity"/>
    <property type="evidence" value="ECO:0007669"/>
    <property type="project" value="UniProtKB-EC"/>
</dbReference>
<dbReference type="CDD" id="cd03425">
    <property type="entry name" value="NUDIX_MutT_NudA_like"/>
    <property type="match status" value="1"/>
</dbReference>